<gene>
    <name evidence="1" type="ORF">SMN809_LOCUS51112</name>
</gene>
<accession>A0A8S3C9V2</accession>
<evidence type="ECO:0000313" key="1">
    <source>
        <dbReference type="EMBL" id="CAF4887511.1"/>
    </source>
</evidence>
<feature type="non-terminal residue" evidence="1">
    <location>
        <position position="1"/>
    </location>
</feature>
<evidence type="ECO:0000313" key="2">
    <source>
        <dbReference type="Proteomes" id="UP000676336"/>
    </source>
</evidence>
<comment type="caution">
    <text evidence="1">The sequence shown here is derived from an EMBL/GenBank/DDBJ whole genome shotgun (WGS) entry which is preliminary data.</text>
</comment>
<reference evidence="1" key="1">
    <citation type="submission" date="2021-02" db="EMBL/GenBank/DDBJ databases">
        <authorList>
            <person name="Nowell W R."/>
        </authorList>
    </citation>
    <scope>NUCLEOTIDE SEQUENCE</scope>
</reference>
<dbReference type="AlphaFoldDB" id="A0A8S3C9V2"/>
<protein>
    <submittedName>
        <fullName evidence="1">Uncharacterized protein</fullName>
    </submittedName>
</protein>
<organism evidence="1 2">
    <name type="scientific">Rotaria magnacalcarata</name>
    <dbReference type="NCBI Taxonomy" id="392030"/>
    <lineage>
        <taxon>Eukaryota</taxon>
        <taxon>Metazoa</taxon>
        <taxon>Spiralia</taxon>
        <taxon>Gnathifera</taxon>
        <taxon>Rotifera</taxon>
        <taxon>Eurotatoria</taxon>
        <taxon>Bdelloidea</taxon>
        <taxon>Philodinida</taxon>
        <taxon>Philodinidae</taxon>
        <taxon>Rotaria</taxon>
    </lineage>
</organism>
<sequence>MKPDDFLIIISLLRDSSSIIRQRTYRKLAEHLRDPTCPIELLAL</sequence>
<dbReference type="EMBL" id="CAJOBI010170657">
    <property type="protein sequence ID" value="CAF4887511.1"/>
    <property type="molecule type" value="Genomic_DNA"/>
</dbReference>
<proteinExistence type="predicted"/>
<dbReference type="Proteomes" id="UP000676336">
    <property type="component" value="Unassembled WGS sequence"/>
</dbReference>
<name>A0A8S3C9V2_9BILA</name>